<evidence type="ECO:0000256" key="9">
    <source>
        <dbReference type="ARBA" id="ARBA00022771"/>
    </source>
</evidence>
<feature type="signal peptide" evidence="23">
    <location>
        <begin position="1"/>
        <end position="26"/>
    </location>
</feature>
<evidence type="ECO:0000256" key="11">
    <source>
        <dbReference type="ARBA" id="ARBA00022833"/>
    </source>
</evidence>
<dbReference type="PANTHER" id="PTHR22763">
    <property type="entry name" value="RING ZINC FINGER PROTEIN"/>
    <property type="match status" value="1"/>
</dbReference>
<reference evidence="25 26" key="1">
    <citation type="journal article" date="2014" name="BMC Genomics">
        <title>Comparative genomics of the major fungal agents of human and animal Sporotrichosis: Sporothrix schenckii and Sporothrix brasiliensis.</title>
        <authorList>
            <person name="Teixeira M.M."/>
            <person name="de Almeida L.G."/>
            <person name="Kubitschek-Barreira P."/>
            <person name="Alves F.L."/>
            <person name="Kioshima E.S."/>
            <person name="Abadio A.K."/>
            <person name="Fernandes L."/>
            <person name="Derengowski L.S."/>
            <person name="Ferreira K.S."/>
            <person name="Souza R.C."/>
            <person name="Ruiz J.C."/>
            <person name="de Andrade N.C."/>
            <person name="Paes H.C."/>
            <person name="Nicola A.M."/>
            <person name="Albuquerque P."/>
            <person name="Gerber A.L."/>
            <person name="Martins V.P."/>
            <person name="Peconick L.D."/>
            <person name="Neto A.V."/>
            <person name="Chaucanez C.B."/>
            <person name="Silva P.A."/>
            <person name="Cunha O.L."/>
            <person name="de Oliveira F.F."/>
            <person name="dos Santos T.C."/>
            <person name="Barros A.L."/>
            <person name="Soares M.A."/>
            <person name="de Oliveira L.M."/>
            <person name="Marini M.M."/>
            <person name="Villalobos-Duno H."/>
            <person name="Cunha M.M."/>
            <person name="de Hoog S."/>
            <person name="da Silveira J.F."/>
            <person name="Henrissat B."/>
            <person name="Nino-Vega G.A."/>
            <person name="Cisalpino P.S."/>
            <person name="Mora-Montes H.M."/>
            <person name="Almeida S.R."/>
            <person name="Stajich J.E."/>
            <person name="Lopes-Bezerra L.M."/>
            <person name="Vasconcelos A.T."/>
            <person name="Felipe M.S."/>
        </authorList>
    </citation>
    <scope>NUCLEOTIDE SEQUENCE [LARGE SCALE GENOMIC DNA]</scope>
    <source>
        <strain evidence="25 26">1099-18</strain>
    </source>
</reference>
<feature type="compositionally biased region" description="Basic and acidic residues" evidence="21">
    <location>
        <begin position="242"/>
        <end position="260"/>
    </location>
</feature>
<feature type="transmembrane region" description="Helical" evidence="22">
    <location>
        <begin position="645"/>
        <end position="670"/>
    </location>
</feature>
<keyword evidence="20" id="KW-0175">Coiled coil</keyword>
<evidence type="ECO:0000256" key="21">
    <source>
        <dbReference type="SAM" id="MobiDB-lite"/>
    </source>
</evidence>
<dbReference type="GO" id="GO:0012505">
    <property type="term" value="C:endomembrane system"/>
    <property type="evidence" value="ECO:0007669"/>
    <property type="project" value="UniProtKB-SubCell"/>
</dbReference>
<evidence type="ECO:0000256" key="10">
    <source>
        <dbReference type="ARBA" id="ARBA00022786"/>
    </source>
</evidence>
<dbReference type="OrthoDB" id="9984778at2759"/>
<feature type="region of interest" description="Disordered" evidence="21">
    <location>
        <begin position="225"/>
        <end position="266"/>
    </location>
</feature>
<evidence type="ECO:0000256" key="2">
    <source>
        <dbReference type="ARBA" id="ARBA00004127"/>
    </source>
</evidence>
<evidence type="ECO:0000256" key="12">
    <source>
        <dbReference type="ARBA" id="ARBA00022989"/>
    </source>
</evidence>
<evidence type="ECO:0000313" key="26">
    <source>
        <dbReference type="Proteomes" id="UP000033710"/>
    </source>
</evidence>
<dbReference type="InterPro" id="IPR001841">
    <property type="entry name" value="Znf_RING"/>
</dbReference>
<feature type="coiled-coil region" evidence="20">
    <location>
        <begin position="678"/>
        <end position="705"/>
    </location>
</feature>
<dbReference type="InterPro" id="IPR013083">
    <property type="entry name" value="Znf_RING/FYVE/PHD"/>
</dbReference>
<evidence type="ECO:0000256" key="1">
    <source>
        <dbReference type="ARBA" id="ARBA00000900"/>
    </source>
</evidence>
<feature type="transmembrane region" description="Helical" evidence="22">
    <location>
        <begin position="583"/>
        <end position="600"/>
    </location>
</feature>
<evidence type="ECO:0000256" key="22">
    <source>
        <dbReference type="SAM" id="Phobius"/>
    </source>
</evidence>
<dbReference type="Pfam" id="PF11145">
    <property type="entry name" value="DUF2921"/>
    <property type="match status" value="1"/>
</dbReference>
<keyword evidence="11" id="KW-0862">Zinc</keyword>
<keyword evidence="9 19" id="KW-0863">Zinc-finger</keyword>
<dbReference type="UniPathway" id="UPA00143"/>
<dbReference type="InterPro" id="IPR050731">
    <property type="entry name" value="HRD1_E3_ubiq-ligases"/>
</dbReference>
<dbReference type="SMART" id="SM00184">
    <property type="entry name" value="RING"/>
    <property type="match status" value="1"/>
</dbReference>
<name>A0A0F2LT56_SPOSC</name>
<feature type="region of interest" description="Disordered" evidence="21">
    <location>
        <begin position="970"/>
        <end position="997"/>
    </location>
</feature>
<evidence type="ECO:0000259" key="24">
    <source>
        <dbReference type="PROSITE" id="PS50089"/>
    </source>
</evidence>
<keyword evidence="8 23" id="KW-0732">Signal</keyword>
<comment type="function">
    <text evidence="14">Catalytic component of the DSC E3 ubiquitin ligase complex which is required for the srbA transcriptional activator proteolytic cleavage to release the soluble transcription factor from the membrane in low oxygen or sterol conditions. Required for growth during hypoxia and triazole drug susceptibility, as well as for virulence in a murine model of invasive pulmonary aspergillosis (IPA).</text>
</comment>
<feature type="compositionally biased region" description="Pro residues" evidence="21">
    <location>
        <begin position="733"/>
        <end position="745"/>
    </location>
</feature>
<evidence type="ECO:0000256" key="6">
    <source>
        <dbReference type="ARBA" id="ARBA00022692"/>
    </source>
</evidence>
<evidence type="ECO:0000256" key="5">
    <source>
        <dbReference type="ARBA" id="ARBA00022679"/>
    </source>
</evidence>
<sequence>MPQPQDNARFILLVMMILWINTSNDATAGILSAPSLIMARVGRQRAAFEAIQPTQWGDFAPNTTSPPPDTKANGTTEDMAGWLNLTGFRREDNLAWDDLDRFRARCLEWSRNAYPMVNGVSLWDRGETMLTWQNATSFVAGEWVRRPGSVERHMSSYNLSAITAQAYDLGAANDVAGRGTGFFGSGPRTSVGAPPANNTDAVTGGKNVTAMALAAAGGLLGRRSAVEGNGAQPASSNADANADTKADAKPNQPDQHDQHPLRPRPFPLQAMEWGRNITGFNGRMVLRVTDQDDEAEYADETDRFADEPPTGGLVRTTTATVTLEDIEGTGSSYDMRLYGVHWPRQGALLLTTTSEKFAGIFGLPHLAPGRPFFDSSKRLLNRTLDAALAKRESTRIFGPPDPALSAPLWSSNVDGAPEGLTPLPRCEYVMYVQIHPLDATQFLPTKHSHKGPLGTRDVSGNASMPVQTFETREALETLETRSVPDEFGYSQEDMTRLMMGIEHEIRFPTGAPIFGRRGVPDMQMSAVLYSPDCAYFIETKGPPHYAAGAGTEGQAGGLFGQEKQPLVHLRGKKSEAIVYDARLLMLAFSAVLFGQVKLFLGQVRETYTPSTLGRISFTTMAAMVLADGLVFGAAATWALTASASFLPSLVVTFSSFTSMTIGGYFLSEIYTAQEPERRRRDRQELQQIQQRQMEIRERLREHYANIARIRAAASTNTANTATGLGATAATPPAATPAPPARPAPPVTARASSPPIIVPSDQDIDAEIADNARAAATPLLPAPATAPGPGGATAATGDAPATTATTPILPPSAPFSNMAGRMLMIGIVIMFLSLAASTWWASLRATYANILCFIYLSMWLPQIARNIERNSRRAFAWRFILGQSLLRLLPIAYFYLRTDNILFAQTDWRAFTALVAWVWVQLWILAAQHELGPRFGIPSSWVPEAWEYHPVLREDNVEAGGLPIGLVSTAEAPATSPDEGPAGAAKRRPSNPTPSTLASNSIAANTNIWTMDCAICCEALDVPVVRAGADEAGVSSVASSVSGVLARRQYMVTPCRHIFHTKCLEGWLRFRLQCPICREELPPL</sequence>
<comment type="caution">
    <text evidence="25">The sequence shown here is derived from an EMBL/GenBank/DDBJ whole genome shotgun (WGS) entry which is preliminary data.</text>
</comment>
<gene>
    <name evidence="25" type="ORF">SPSK_04887</name>
</gene>
<dbReference type="Pfam" id="PF13639">
    <property type="entry name" value="zf-RING_2"/>
    <property type="match status" value="1"/>
</dbReference>
<dbReference type="InterPro" id="IPR021319">
    <property type="entry name" value="DUF2921"/>
</dbReference>
<feature type="transmembrane region" description="Helical" evidence="22">
    <location>
        <begin position="821"/>
        <end position="840"/>
    </location>
</feature>
<feature type="domain" description="RING-type" evidence="24">
    <location>
        <begin position="1012"/>
        <end position="1077"/>
    </location>
</feature>
<evidence type="ECO:0000256" key="20">
    <source>
        <dbReference type="SAM" id="Coils"/>
    </source>
</evidence>
<proteinExistence type="predicted"/>
<dbReference type="GO" id="GO:0044695">
    <property type="term" value="C:Dsc E3 ubiquitin ligase complex"/>
    <property type="evidence" value="ECO:0007669"/>
    <property type="project" value="TreeGrafter"/>
</dbReference>
<keyword evidence="6 22" id="KW-0812">Transmembrane</keyword>
<dbReference type="RefSeq" id="XP_016583349.1">
    <property type="nucleotide sequence ID" value="XM_016731647.1"/>
</dbReference>
<dbReference type="VEuPathDB" id="FungiDB:SPSK_04887"/>
<keyword evidence="12 22" id="KW-1133">Transmembrane helix</keyword>
<evidence type="ECO:0000256" key="17">
    <source>
        <dbReference type="ARBA" id="ARBA00077885"/>
    </source>
</evidence>
<dbReference type="PANTHER" id="PTHR22763:SF162">
    <property type="entry name" value="TRANSMEMBRANE E3 UBIQUITIN-PROTEIN LIGASE 1"/>
    <property type="match status" value="1"/>
</dbReference>
<dbReference type="GO" id="GO:0008270">
    <property type="term" value="F:zinc ion binding"/>
    <property type="evidence" value="ECO:0007669"/>
    <property type="project" value="UniProtKB-KW"/>
</dbReference>
<feature type="chain" id="PRO_5002454613" description="DSC E3 ubiquitin ligase complex subunit A" evidence="23">
    <location>
        <begin position="27"/>
        <end position="1083"/>
    </location>
</feature>
<evidence type="ECO:0000256" key="19">
    <source>
        <dbReference type="PROSITE-ProRule" id="PRU00175"/>
    </source>
</evidence>
<feature type="compositionally biased region" description="Low complexity" evidence="21">
    <location>
        <begin position="786"/>
        <end position="798"/>
    </location>
</feature>
<feature type="compositionally biased region" description="Low complexity" evidence="21">
    <location>
        <begin position="231"/>
        <end position="241"/>
    </location>
</feature>
<comment type="subunit">
    <text evidence="15">Component of the DSC E3 ubiquitin ligase complex composed of dscA, dscB, dscC and dscD.</text>
</comment>
<feature type="region of interest" description="Disordered" evidence="21">
    <location>
        <begin position="722"/>
        <end position="757"/>
    </location>
</feature>
<feature type="region of interest" description="Disordered" evidence="21">
    <location>
        <begin position="443"/>
        <end position="462"/>
    </location>
</feature>
<dbReference type="GeneID" id="27666924"/>
<reference evidence="25 26" key="2">
    <citation type="journal article" date="2015" name="Eukaryot. Cell">
        <title>Asexual propagation of a virulent clone complex in a human and feline outbreak of sporotrichosis.</title>
        <authorList>
            <person name="Teixeira Mde M."/>
            <person name="Rodrigues A.M."/>
            <person name="Tsui C.K."/>
            <person name="de Almeida L.G."/>
            <person name="Van Diepeningen A.D."/>
            <person name="van den Ende B.G."/>
            <person name="Fernandes G.F."/>
            <person name="Kano R."/>
            <person name="Hamelin R.C."/>
            <person name="Lopes-Bezerra L.M."/>
            <person name="Vasconcelos A.T."/>
            <person name="de Hoog S."/>
            <person name="de Camargo Z.P."/>
            <person name="Felipe M.S."/>
        </authorList>
    </citation>
    <scope>NUCLEOTIDE SEQUENCE [LARGE SCALE GENOMIC DNA]</scope>
    <source>
        <strain evidence="25 26">1099-18</strain>
    </source>
</reference>
<evidence type="ECO:0000256" key="13">
    <source>
        <dbReference type="ARBA" id="ARBA00023136"/>
    </source>
</evidence>
<evidence type="ECO:0000256" key="16">
    <source>
        <dbReference type="ARBA" id="ARBA00071072"/>
    </source>
</evidence>
<evidence type="ECO:0000256" key="3">
    <source>
        <dbReference type="ARBA" id="ARBA00004906"/>
    </source>
</evidence>
<dbReference type="Proteomes" id="UP000033710">
    <property type="component" value="Unassembled WGS sequence"/>
</dbReference>
<feature type="compositionally biased region" description="Low complexity" evidence="21">
    <location>
        <begin position="722"/>
        <end position="732"/>
    </location>
</feature>
<evidence type="ECO:0000256" key="14">
    <source>
        <dbReference type="ARBA" id="ARBA00056116"/>
    </source>
</evidence>
<dbReference type="AlphaFoldDB" id="A0A0F2LT56"/>
<dbReference type="SUPFAM" id="SSF57850">
    <property type="entry name" value="RING/U-box"/>
    <property type="match status" value="1"/>
</dbReference>
<dbReference type="FunFam" id="3.30.40.10:FF:000626">
    <property type="entry name" value="Transmembrane ubiquitin ligase 1"/>
    <property type="match status" value="1"/>
</dbReference>
<keyword evidence="25" id="KW-0436">Ligase</keyword>
<keyword evidence="10" id="KW-0833">Ubl conjugation pathway</keyword>
<dbReference type="GO" id="GO:0016567">
    <property type="term" value="P:protein ubiquitination"/>
    <property type="evidence" value="ECO:0007669"/>
    <property type="project" value="UniProtKB-UniPathway"/>
</dbReference>
<feature type="transmembrane region" description="Helical" evidence="22">
    <location>
        <begin position="875"/>
        <end position="895"/>
    </location>
</feature>
<organism evidence="25 26">
    <name type="scientific">Sporothrix schenckii 1099-18</name>
    <dbReference type="NCBI Taxonomy" id="1397361"/>
    <lineage>
        <taxon>Eukaryota</taxon>
        <taxon>Fungi</taxon>
        <taxon>Dikarya</taxon>
        <taxon>Ascomycota</taxon>
        <taxon>Pezizomycotina</taxon>
        <taxon>Sordariomycetes</taxon>
        <taxon>Sordariomycetidae</taxon>
        <taxon>Ophiostomatales</taxon>
        <taxon>Ophiostomataceae</taxon>
        <taxon>Sporothrix</taxon>
    </lineage>
</organism>
<evidence type="ECO:0000256" key="7">
    <source>
        <dbReference type="ARBA" id="ARBA00022723"/>
    </source>
</evidence>
<protein>
    <recommendedName>
        <fullName evidence="16">DSC E3 ubiquitin ligase complex subunit A</fullName>
        <ecNumber evidence="4">2.3.2.27</ecNumber>
    </recommendedName>
    <alternativeName>
        <fullName evidence="17">Defective for SREBP cleavage protein A</fullName>
    </alternativeName>
    <alternativeName>
        <fullName evidence="18">RING-type E3 ubiquitin transferase dscA</fullName>
    </alternativeName>
</protein>
<feature type="transmembrane region" description="Helical" evidence="22">
    <location>
        <begin position="612"/>
        <end position="639"/>
    </location>
</feature>
<evidence type="ECO:0000256" key="8">
    <source>
        <dbReference type="ARBA" id="ARBA00022729"/>
    </source>
</evidence>
<comment type="subcellular location">
    <subcellularLocation>
        <location evidence="2">Endomembrane system</location>
        <topology evidence="2">Multi-pass membrane protein</topology>
    </subcellularLocation>
</comment>
<dbReference type="KEGG" id="ssck:SPSK_04887"/>
<keyword evidence="7" id="KW-0479">Metal-binding</keyword>
<evidence type="ECO:0000256" key="18">
    <source>
        <dbReference type="ARBA" id="ARBA00082128"/>
    </source>
</evidence>
<dbReference type="EC" id="2.3.2.27" evidence="4"/>
<keyword evidence="5" id="KW-0808">Transferase</keyword>
<comment type="catalytic activity">
    <reaction evidence="1">
        <text>S-ubiquitinyl-[E2 ubiquitin-conjugating enzyme]-L-cysteine + [acceptor protein]-L-lysine = [E2 ubiquitin-conjugating enzyme]-L-cysteine + N(6)-ubiquitinyl-[acceptor protein]-L-lysine.</text>
        <dbReference type="EC" id="2.3.2.27"/>
    </reaction>
</comment>
<feature type="region of interest" description="Disordered" evidence="21">
    <location>
        <begin position="778"/>
        <end position="798"/>
    </location>
</feature>
<evidence type="ECO:0000256" key="4">
    <source>
        <dbReference type="ARBA" id="ARBA00012483"/>
    </source>
</evidence>
<keyword evidence="13 22" id="KW-0472">Membrane</keyword>
<dbReference type="GO" id="GO:0016874">
    <property type="term" value="F:ligase activity"/>
    <property type="evidence" value="ECO:0007669"/>
    <property type="project" value="UniProtKB-KW"/>
</dbReference>
<evidence type="ECO:0000313" key="25">
    <source>
        <dbReference type="EMBL" id="KJR80673.1"/>
    </source>
</evidence>
<dbReference type="EMBL" id="AXCR01000012">
    <property type="protein sequence ID" value="KJR80673.1"/>
    <property type="molecule type" value="Genomic_DNA"/>
</dbReference>
<dbReference type="Gene3D" id="3.30.40.10">
    <property type="entry name" value="Zinc/RING finger domain, C3HC4 (zinc finger)"/>
    <property type="match status" value="1"/>
</dbReference>
<evidence type="ECO:0000256" key="15">
    <source>
        <dbReference type="ARBA" id="ARBA00063126"/>
    </source>
</evidence>
<evidence type="ECO:0000256" key="23">
    <source>
        <dbReference type="SAM" id="SignalP"/>
    </source>
</evidence>
<accession>A0A0F2LT56</accession>
<comment type="pathway">
    <text evidence="3">Protein modification; protein ubiquitination.</text>
</comment>
<dbReference type="PROSITE" id="PS50089">
    <property type="entry name" value="ZF_RING_2"/>
    <property type="match status" value="1"/>
</dbReference>
<dbReference type="GO" id="GO:0061630">
    <property type="term" value="F:ubiquitin protein ligase activity"/>
    <property type="evidence" value="ECO:0007669"/>
    <property type="project" value="UniProtKB-EC"/>
</dbReference>
<dbReference type="GO" id="GO:0043161">
    <property type="term" value="P:proteasome-mediated ubiquitin-dependent protein catabolic process"/>
    <property type="evidence" value="ECO:0007669"/>
    <property type="project" value="TreeGrafter"/>
</dbReference>
<feature type="transmembrane region" description="Helical" evidence="22">
    <location>
        <begin position="846"/>
        <end position="863"/>
    </location>
</feature>